<dbReference type="Pfam" id="PF00583">
    <property type="entry name" value="Acetyltransf_1"/>
    <property type="match status" value="1"/>
</dbReference>
<evidence type="ECO:0000313" key="2">
    <source>
        <dbReference type="EMBL" id="GGP62506.1"/>
    </source>
</evidence>
<feature type="domain" description="N-acetyltransferase" evidence="1">
    <location>
        <begin position="18"/>
        <end position="180"/>
    </location>
</feature>
<evidence type="ECO:0000259" key="1">
    <source>
        <dbReference type="PROSITE" id="PS51186"/>
    </source>
</evidence>
<dbReference type="SUPFAM" id="SSF55729">
    <property type="entry name" value="Acyl-CoA N-acyltransferases (Nat)"/>
    <property type="match status" value="1"/>
</dbReference>
<dbReference type="CDD" id="cd04301">
    <property type="entry name" value="NAT_SF"/>
    <property type="match status" value="1"/>
</dbReference>
<sequence>MAHMGIIAAKPRDNLNDMSIRPIIASDWPAIMAIQAQCYIELTPESLAVMQSKWQASPTTCLVIEQAENIVAYALVHPWPQGDAPSLDTPITPIKSHSWYLHDMAISPAAQGMGLGKQLLEYVIYQATQLSKHGIGLVAVQGAKGYWQAQGFLPAAPSSALKAALKTYPVDACYLYLTLD</sequence>
<protein>
    <submittedName>
        <fullName evidence="2">N-acetyltransferase</fullName>
    </submittedName>
</protein>
<accession>A0ABQ2QB37</accession>
<dbReference type="EMBL" id="BMQV01000037">
    <property type="protein sequence ID" value="GGP62506.1"/>
    <property type="molecule type" value="Genomic_DNA"/>
</dbReference>
<organism evidence="2 3">
    <name type="scientific">Shewanella saliphila</name>
    <dbReference type="NCBI Taxonomy" id="2282698"/>
    <lineage>
        <taxon>Bacteria</taxon>
        <taxon>Pseudomonadati</taxon>
        <taxon>Pseudomonadota</taxon>
        <taxon>Gammaproteobacteria</taxon>
        <taxon>Alteromonadales</taxon>
        <taxon>Shewanellaceae</taxon>
        <taxon>Shewanella</taxon>
    </lineage>
</organism>
<dbReference type="PROSITE" id="PS51186">
    <property type="entry name" value="GNAT"/>
    <property type="match status" value="1"/>
</dbReference>
<dbReference type="Gene3D" id="3.40.630.30">
    <property type="match status" value="1"/>
</dbReference>
<keyword evidence="3" id="KW-1185">Reference proteome</keyword>
<dbReference type="Proteomes" id="UP000654367">
    <property type="component" value="Unassembled WGS sequence"/>
</dbReference>
<evidence type="ECO:0000313" key="3">
    <source>
        <dbReference type="Proteomes" id="UP000654367"/>
    </source>
</evidence>
<reference evidence="3" key="1">
    <citation type="journal article" date="2019" name="Int. J. Syst. Evol. Microbiol.">
        <title>The Global Catalogue of Microorganisms (GCM) 10K type strain sequencing project: providing services to taxonomists for standard genome sequencing and annotation.</title>
        <authorList>
            <consortium name="The Broad Institute Genomics Platform"/>
            <consortium name="The Broad Institute Genome Sequencing Center for Infectious Disease"/>
            <person name="Wu L."/>
            <person name="Ma J."/>
        </authorList>
    </citation>
    <scope>NUCLEOTIDE SEQUENCE [LARGE SCALE GENOMIC DNA]</scope>
    <source>
        <strain evidence="3">JCM 32304</strain>
    </source>
</reference>
<dbReference type="InterPro" id="IPR000182">
    <property type="entry name" value="GNAT_dom"/>
</dbReference>
<dbReference type="InterPro" id="IPR016181">
    <property type="entry name" value="Acyl_CoA_acyltransferase"/>
</dbReference>
<gene>
    <name evidence="2" type="ORF">GCM10009409_30300</name>
</gene>
<name>A0ABQ2QB37_9GAMM</name>
<comment type="caution">
    <text evidence="2">The sequence shown here is derived from an EMBL/GenBank/DDBJ whole genome shotgun (WGS) entry which is preliminary data.</text>
</comment>
<proteinExistence type="predicted"/>